<gene>
    <name evidence="2" type="ORF">BV510_19535</name>
    <name evidence="3" type="ORF">CRI78_01025</name>
</gene>
<dbReference type="OrthoDB" id="9777711at2"/>
<dbReference type="PANTHER" id="PTHR43802:SF1">
    <property type="entry name" value="IP11341P-RELATED"/>
    <property type="match status" value="1"/>
</dbReference>
<sequence length="272" mass="28480">MQTGTDTVLAEVVDGVGVITLNRPDRRNALHAEMYEAVPRLLERFAADDGIGAVLLTGSGNAFCAGGDVRDGDSARNVATGDREARILSRSAILADNARMVTLLHEMPKITIAALPGAAVGAGMSIALGADLRIAARSARLIPGWSKLAFSGDFGGAWLLTHLVGPAKALELLITDEPIDAGTGERLGLFNRVVEDDDLPAAALRWAAQIAAGPTYAFAGTKANVRDAGRLPLAEAIRAESERMVRSGATAEHRDAVKAWLAQAAQKAKVRS</sequence>
<organism evidence="3 5">
    <name type="scientific">Mycolicibacterium diernhoferi</name>
    <dbReference type="NCBI Taxonomy" id="1801"/>
    <lineage>
        <taxon>Bacteria</taxon>
        <taxon>Bacillati</taxon>
        <taxon>Actinomycetota</taxon>
        <taxon>Actinomycetes</taxon>
        <taxon>Mycobacteriales</taxon>
        <taxon>Mycobacteriaceae</taxon>
        <taxon>Mycolicibacterium</taxon>
    </lineage>
</organism>
<reference evidence="2 4" key="1">
    <citation type="submission" date="2016-09" db="EMBL/GenBank/DDBJ databases">
        <title>genome sequences of unsequenced Mycobacteria.</title>
        <authorList>
            <person name="Greninger A.L."/>
            <person name="Jerome K.R."/>
            <person name="Mcnair B."/>
            <person name="Wallis C."/>
            <person name="Fang F."/>
        </authorList>
    </citation>
    <scope>NUCLEOTIDE SEQUENCE [LARGE SCALE GENOMIC DNA]</scope>
    <source>
        <strain evidence="2 4">BM1</strain>
    </source>
</reference>
<name>A0A1Q4HGU9_9MYCO</name>
<comment type="caution">
    <text evidence="3">The sequence shown here is derived from an EMBL/GenBank/DDBJ whole genome shotgun (WGS) entry which is preliminary data.</text>
</comment>
<evidence type="ECO:0000313" key="4">
    <source>
        <dbReference type="Proteomes" id="UP000191039"/>
    </source>
</evidence>
<dbReference type="InterPro" id="IPR001753">
    <property type="entry name" value="Enoyl-CoA_hydra/iso"/>
</dbReference>
<dbReference type="InterPro" id="IPR029045">
    <property type="entry name" value="ClpP/crotonase-like_dom_sf"/>
</dbReference>
<dbReference type="Proteomes" id="UP000191039">
    <property type="component" value="Unassembled WGS sequence"/>
</dbReference>
<dbReference type="GO" id="GO:0003824">
    <property type="term" value="F:catalytic activity"/>
    <property type="evidence" value="ECO:0007669"/>
    <property type="project" value="UniProtKB-ARBA"/>
</dbReference>
<dbReference type="CDD" id="cd06558">
    <property type="entry name" value="crotonase-like"/>
    <property type="match status" value="1"/>
</dbReference>
<protein>
    <submittedName>
        <fullName evidence="3">Enoyl-CoA hydratase</fullName>
    </submittedName>
</protein>
<dbReference type="Gene3D" id="3.90.226.10">
    <property type="entry name" value="2-enoyl-CoA Hydratase, Chain A, domain 1"/>
    <property type="match status" value="1"/>
</dbReference>
<dbReference type="STRING" id="1801.BRW64_10085"/>
<keyword evidence="5" id="KW-1185">Reference proteome</keyword>
<evidence type="ECO:0000313" key="2">
    <source>
        <dbReference type="EMBL" id="OPE51414.1"/>
    </source>
</evidence>
<accession>A0A1Q4HGU9</accession>
<dbReference type="AlphaFoldDB" id="A0A1Q4HGU9"/>
<dbReference type="Gene3D" id="1.10.12.10">
    <property type="entry name" value="Lyase 2-enoyl-coa Hydratase, Chain A, domain 2"/>
    <property type="match status" value="1"/>
</dbReference>
<evidence type="ECO:0000313" key="3">
    <source>
        <dbReference type="EMBL" id="PEG56595.1"/>
    </source>
</evidence>
<dbReference type="Proteomes" id="UP000220340">
    <property type="component" value="Unassembled WGS sequence"/>
</dbReference>
<dbReference type="EMBL" id="PDCR01000001">
    <property type="protein sequence ID" value="PEG56595.1"/>
    <property type="molecule type" value="Genomic_DNA"/>
</dbReference>
<dbReference type="InterPro" id="IPR014748">
    <property type="entry name" value="Enoyl-CoA_hydra_C"/>
</dbReference>
<proteinExistence type="inferred from homology"/>
<reference evidence="3 5" key="2">
    <citation type="submission" date="2017-10" db="EMBL/GenBank/DDBJ databases">
        <title>The new phylogeny of genus Mycobacterium.</title>
        <authorList>
            <person name="Tortoli E."/>
            <person name="Trovato A."/>
            <person name="Cirillo D.M."/>
        </authorList>
    </citation>
    <scope>NUCLEOTIDE SEQUENCE [LARGE SCALE GENOMIC DNA]</scope>
    <source>
        <strain evidence="3 5">IP141170001</strain>
    </source>
</reference>
<evidence type="ECO:0000313" key="5">
    <source>
        <dbReference type="Proteomes" id="UP000220340"/>
    </source>
</evidence>
<dbReference type="SUPFAM" id="SSF52096">
    <property type="entry name" value="ClpP/crotonase"/>
    <property type="match status" value="1"/>
</dbReference>
<dbReference type="PANTHER" id="PTHR43802">
    <property type="entry name" value="ENOYL-COA HYDRATASE"/>
    <property type="match status" value="1"/>
</dbReference>
<dbReference type="EMBL" id="MIJD01000228">
    <property type="protein sequence ID" value="OPE51414.1"/>
    <property type="molecule type" value="Genomic_DNA"/>
</dbReference>
<evidence type="ECO:0000256" key="1">
    <source>
        <dbReference type="ARBA" id="ARBA00005254"/>
    </source>
</evidence>
<dbReference type="Pfam" id="PF00378">
    <property type="entry name" value="ECH_1"/>
    <property type="match status" value="1"/>
</dbReference>
<comment type="similarity">
    <text evidence="1">Belongs to the enoyl-CoA hydratase/isomerase family.</text>
</comment>